<proteinExistence type="predicted"/>
<evidence type="ECO:0000259" key="1">
    <source>
        <dbReference type="PROSITE" id="PS50910"/>
    </source>
</evidence>
<dbReference type="EMBL" id="CP159373">
    <property type="protein sequence ID" value="XCN73829.1"/>
    <property type="molecule type" value="Genomic_DNA"/>
</dbReference>
<protein>
    <submittedName>
        <fullName evidence="2">HEPN domain-containing protein</fullName>
    </submittedName>
</protein>
<sequence length="129" mass="15069">MKLITREWLDRAKDDLAVIEEIIDNHALTNMVAFHAQQAVEKTLKAVIEEYEIAFVRTHKLEFLLEKTKAHLNFPVDMQSIRRLDEVYTEARYPSELGLLPYGKPSEDDARTMQEFARNLHENVESVLQ</sequence>
<dbReference type="KEGG" id="eaj:Q3M24_03470"/>
<dbReference type="InterPro" id="IPR007842">
    <property type="entry name" value="HEPN_dom"/>
</dbReference>
<feature type="domain" description="HEPN" evidence="1">
    <location>
        <begin position="10"/>
        <end position="120"/>
    </location>
</feature>
<reference evidence="2" key="1">
    <citation type="journal article" date="2024" name="Syst. Appl. Microbiol.">
        <title>First single-strain enrichments of Electrothrix cable bacteria, description of E. aestuarii sp. nov. and E. rattekaaiensis sp. nov., and proposal of a cable bacteria taxonomy following the rules of the SeqCode.</title>
        <authorList>
            <person name="Plum-Jensen L.E."/>
            <person name="Schramm A."/>
            <person name="Marshall I.P.G."/>
        </authorList>
    </citation>
    <scope>NUCLEOTIDE SEQUENCE</scope>
    <source>
        <strain evidence="2">Rat1</strain>
    </source>
</reference>
<reference evidence="2" key="2">
    <citation type="submission" date="2024-06" db="EMBL/GenBank/DDBJ databases">
        <authorList>
            <person name="Plum-Jensen L.E."/>
            <person name="Schramm A."/>
            <person name="Marshall I.P.G."/>
        </authorList>
    </citation>
    <scope>NUCLEOTIDE SEQUENCE</scope>
    <source>
        <strain evidence="2">Rat1</strain>
    </source>
</reference>
<dbReference type="Gene3D" id="1.20.120.330">
    <property type="entry name" value="Nucleotidyltransferases domain 2"/>
    <property type="match status" value="1"/>
</dbReference>
<organism evidence="2">
    <name type="scientific">Candidatus Electrothrix aestuarii</name>
    <dbReference type="NCBI Taxonomy" id="3062594"/>
    <lineage>
        <taxon>Bacteria</taxon>
        <taxon>Pseudomonadati</taxon>
        <taxon>Thermodesulfobacteriota</taxon>
        <taxon>Desulfobulbia</taxon>
        <taxon>Desulfobulbales</taxon>
        <taxon>Desulfobulbaceae</taxon>
        <taxon>Candidatus Electrothrix</taxon>
    </lineage>
</organism>
<dbReference type="PROSITE" id="PS50910">
    <property type="entry name" value="HEPN"/>
    <property type="match status" value="1"/>
</dbReference>
<dbReference type="SMART" id="SM00748">
    <property type="entry name" value="HEPN"/>
    <property type="match status" value="1"/>
</dbReference>
<name>A0AAU8LYB6_9BACT</name>
<accession>A0AAU8LYB6</accession>
<evidence type="ECO:0000313" key="2">
    <source>
        <dbReference type="EMBL" id="XCN73829.1"/>
    </source>
</evidence>
<dbReference type="AlphaFoldDB" id="A0AAU8LYB6"/>
<gene>
    <name evidence="2" type="ORF">Q3M24_03470</name>
</gene>
<dbReference type="SUPFAM" id="SSF81593">
    <property type="entry name" value="Nucleotidyltransferase substrate binding subunit/domain"/>
    <property type="match status" value="1"/>
</dbReference>
<dbReference type="Pfam" id="PF05168">
    <property type="entry name" value="HEPN"/>
    <property type="match status" value="1"/>
</dbReference>